<proteinExistence type="predicted"/>
<feature type="non-terminal residue" evidence="1">
    <location>
        <position position="1"/>
    </location>
</feature>
<name>A0A699VUA9_TANCI</name>
<sequence length="78" mass="8183">FEEYDLKHQMAMLSIKLESDADSEGEVVYADDVIPAVVSISTGPIAAAAAVFVSTGPVVAVAADSPLNIYSCYLSFVL</sequence>
<accession>A0A699VUA9</accession>
<dbReference type="EMBL" id="BKCJ011472929">
    <property type="protein sequence ID" value="GFD36521.1"/>
    <property type="molecule type" value="Genomic_DNA"/>
</dbReference>
<comment type="caution">
    <text evidence="1">The sequence shown here is derived from an EMBL/GenBank/DDBJ whole genome shotgun (WGS) entry which is preliminary data.</text>
</comment>
<protein>
    <submittedName>
        <fullName evidence="1">Uncharacterized protein</fullName>
    </submittedName>
</protein>
<organism evidence="1">
    <name type="scientific">Tanacetum cinerariifolium</name>
    <name type="common">Dalmatian daisy</name>
    <name type="synonym">Chrysanthemum cinerariifolium</name>
    <dbReference type="NCBI Taxonomy" id="118510"/>
    <lineage>
        <taxon>Eukaryota</taxon>
        <taxon>Viridiplantae</taxon>
        <taxon>Streptophyta</taxon>
        <taxon>Embryophyta</taxon>
        <taxon>Tracheophyta</taxon>
        <taxon>Spermatophyta</taxon>
        <taxon>Magnoliopsida</taxon>
        <taxon>eudicotyledons</taxon>
        <taxon>Gunneridae</taxon>
        <taxon>Pentapetalae</taxon>
        <taxon>asterids</taxon>
        <taxon>campanulids</taxon>
        <taxon>Asterales</taxon>
        <taxon>Asteraceae</taxon>
        <taxon>Asteroideae</taxon>
        <taxon>Anthemideae</taxon>
        <taxon>Anthemidinae</taxon>
        <taxon>Tanacetum</taxon>
    </lineage>
</organism>
<gene>
    <name evidence="1" type="ORF">Tci_908490</name>
</gene>
<evidence type="ECO:0000313" key="1">
    <source>
        <dbReference type="EMBL" id="GFD36521.1"/>
    </source>
</evidence>
<reference evidence="1" key="1">
    <citation type="journal article" date="2019" name="Sci. Rep.">
        <title>Draft genome of Tanacetum cinerariifolium, the natural source of mosquito coil.</title>
        <authorList>
            <person name="Yamashiro T."/>
            <person name="Shiraishi A."/>
            <person name="Satake H."/>
            <person name="Nakayama K."/>
        </authorList>
    </citation>
    <scope>NUCLEOTIDE SEQUENCE</scope>
</reference>
<dbReference type="AlphaFoldDB" id="A0A699VUA9"/>